<dbReference type="Proteomes" id="UP001500683">
    <property type="component" value="Unassembled WGS sequence"/>
</dbReference>
<evidence type="ECO:0000313" key="2">
    <source>
        <dbReference type="EMBL" id="GAA4072440.1"/>
    </source>
</evidence>
<proteinExistence type="predicted"/>
<feature type="region of interest" description="Disordered" evidence="1">
    <location>
        <begin position="1"/>
        <end position="21"/>
    </location>
</feature>
<sequence length="100" mass="10314">MVGERDEFADVAGGAGGAHDDVEDAAAVGFGHRRTPICAANFRGQVARRSCPSCLINYRLHLAAGPAVTVHLARIWHGDQGHPGAAPQPPGVRVGLGRAA</sequence>
<reference evidence="3" key="1">
    <citation type="journal article" date="2019" name="Int. J. Syst. Evol. Microbiol.">
        <title>The Global Catalogue of Microorganisms (GCM) 10K type strain sequencing project: providing services to taxonomists for standard genome sequencing and annotation.</title>
        <authorList>
            <consortium name="The Broad Institute Genomics Platform"/>
            <consortium name="The Broad Institute Genome Sequencing Center for Infectious Disease"/>
            <person name="Wu L."/>
            <person name="Ma J."/>
        </authorList>
    </citation>
    <scope>NUCLEOTIDE SEQUENCE [LARGE SCALE GENOMIC DNA]</scope>
    <source>
        <strain evidence="3">JCM 16702</strain>
    </source>
</reference>
<organism evidence="2 3">
    <name type="scientific">Actinomadura miaoliensis</name>
    <dbReference type="NCBI Taxonomy" id="430685"/>
    <lineage>
        <taxon>Bacteria</taxon>
        <taxon>Bacillati</taxon>
        <taxon>Actinomycetota</taxon>
        <taxon>Actinomycetes</taxon>
        <taxon>Streptosporangiales</taxon>
        <taxon>Thermomonosporaceae</taxon>
        <taxon>Actinomadura</taxon>
    </lineage>
</organism>
<evidence type="ECO:0000256" key="1">
    <source>
        <dbReference type="SAM" id="MobiDB-lite"/>
    </source>
</evidence>
<name>A0ABP7VQR3_9ACTN</name>
<evidence type="ECO:0000313" key="3">
    <source>
        <dbReference type="Proteomes" id="UP001500683"/>
    </source>
</evidence>
<gene>
    <name evidence="2" type="ORF">GCM10022214_30680</name>
</gene>
<dbReference type="EMBL" id="BAAAZG010000018">
    <property type="protein sequence ID" value="GAA4072440.1"/>
    <property type="molecule type" value="Genomic_DNA"/>
</dbReference>
<accession>A0ABP7VQR3</accession>
<protein>
    <submittedName>
        <fullName evidence="2">Uncharacterized protein</fullName>
    </submittedName>
</protein>
<feature type="region of interest" description="Disordered" evidence="1">
    <location>
        <begin position="80"/>
        <end position="100"/>
    </location>
</feature>
<comment type="caution">
    <text evidence="2">The sequence shown here is derived from an EMBL/GenBank/DDBJ whole genome shotgun (WGS) entry which is preliminary data.</text>
</comment>
<keyword evidence="3" id="KW-1185">Reference proteome</keyword>